<dbReference type="SUPFAM" id="SSF52172">
    <property type="entry name" value="CheY-like"/>
    <property type="match status" value="1"/>
</dbReference>
<dbReference type="GO" id="GO:0006355">
    <property type="term" value="P:regulation of DNA-templated transcription"/>
    <property type="evidence" value="ECO:0007669"/>
    <property type="project" value="InterPro"/>
</dbReference>
<dbReference type="EMBL" id="RAQU01000235">
    <property type="protein sequence ID" value="RKK01664.1"/>
    <property type="molecule type" value="Genomic_DNA"/>
</dbReference>
<dbReference type="InterPro" id="IPR027417">
    <property type="entry name" value="P-loop_NTPase"/>
</dbReference>
<feature type="modified residue" description="4-aspartylphosphate" evidence="8">
    <location>
        <position position="58"/>
    </location>
</feature>
<dbReference type="InterPro" id="IPR011006">
    <property type="entry name" value="CheY-like_superfamily"/>
</dbReference>
<dbReference type="InterPro" id="IPR058031">
    <property type="entry name" value="AAA_lid_NorR"/>
</dbReference>
<keyword evidence="1" id="KW-0547">Nucleotide-binding</keyword>
<feature type="domain" description="Sigma-54 factor interaction" evidence="9">
    <location>
        <begin position="140"/>
        <end position="365"/>
    </location>
</feature>
<dbReference type="PANTHER" id="PTHR32071">
    <property type="entry name" value="TRANSCRIPTIONAL REGULATORY PROTEIN"/>
    <property type="match status" value="1"/>
</dbReference>
<dbReference type="Proteomes" id="UP000274097">
    <property type="component" value="Unassembled WGS sequence"/>
</dbReference>
<dbReference type="PROSITE" id="PS00688">
    <property type="entry name" value="SIGMA54_INTERACT_3"/>
    <property type="match status" value="1"/>
</dbReference>
<keyword evidence="6" id="KW-0010">Activator</keyword>
<dbReference type="InterPro" id="IPR025943">
    <property type="entry name" value="Sigma_54_int_dom_ATP-bd_2"/>
</dbReference>
<keyword evidence="2" id="KW-0067">ATP-binding</keyword>
<evidence type="ECO:0000256" key="8">
    <source>
        <dbReference type="PROSITE-ProRule" id="PRU00169"/>
    </source>
</evidence>
<evidence type="ECO:0000259" key="9">
    <source>
        <dbReference type="PROSITE" id="PS50045"/>
    </source>
</evidence>
<dbReference type="OrthoDB" id="9762726at2"/>
<dbReference type="Gene3D" id="3.40.50.2300">
    <property type="match status" value="1"/>
</dbReference>
<evidence type="ECO:0000256" key="4">
    <source>
        <dbReference type="ARBA" id="ARBA00023015"/>
    </source>
</evidence>
<dbReference type="GO" id="GO:0000160">
    <property type="term" value="P:phosphorelay signal transduction system"/>
    <property type="evidence" value="ECO:0007669"/>
    <property type="project" value="UniProtKB-KW"/>
</dbReference>
<keyword evidence="7" id="KW-0804">Transcription</keyword>
<dbReference type="Pfam" id="PF25601">
    <property type="entry name" value="AAA_lid_14"/>
    <property type="match status" value="1"/>
</dbReference>
<evidence type="ECO:0000256" key="5">
    <source>
        <dbReference type="ARBA" id="ARBA00023125"/>
    </source>
</evidence>
<dbReference type="CDD" id="cd00009">
    <property type="entry name" value="AAA"/>
    <property type="match status" value="1"/>
</dbReference>
<dbReference type="GO" id="GO:0005524">
    <property type="term" value="F:ATP binding"/>
    <property type="evidence" value="ECO:0007669"/>
    <property type="project" value="UniProtKB-KW"/>
</dbReference>
<dbReference type="Pfam" id="PF00072">
    <property type="entry name" value="Response_reg"/>
    <property type="match status" value="1"/>
</dbReference>
<evidence type="ECO:0000259" key="10">
    <source>
        <dbReference type="PROSITE" id="PS50110"/>
    </source>
</evidence>
<dbReference type="InParanoid" id="A0A3A9JDT2"/>
<evidence type="ECO:0000313" key="11">
    <source>
        <dbReference type="EMBL" id="RKK01664.1"/>
    </source>
</evidence>
<name>A0A3A9JDT2_9PROT</name>
<organism evidence="11 14">
    <name type="scientific">Teichococcus wenyumeiae</name>
    <dbReference type="NCBI Taxonomy" id="2478470"/>
    <lineage>
        <taxon>Bacteria</taxon>
        <taxon>Pseudomonadati</taxon>
        <taxon>Pseudomonadota</taxon>
        <taxon>Alphaproteobacteria</taxon>
        <taxon>Acetobacterales</taxon>
        <taxon>Roseomonadaceae</taxon>
        <taxon>Roseomonas</taxon>
    </lineage>
</organism>
<dbReference type="Gene3D" id="1.10.10.60">
    <property type="entry name" value="Homeodomain-like"/>
    <property type="match status" value="1"/>
</dbReference>
<dbReference type="RefSeq" id="WP_120640662.1">
    <property type="nucleotide sequence ID" value="NZ_RAQU01000235.1"/>
</dbReference>
<dbReference type="PROSITE" id="PS00676">
    <property type="entry name" value="SIGMA54_INTERACT_2"/>
    <property type="match status" value="1"/>
</dbReference>
<evidence type="ECO:0000256" key="6">
    <source>
        <dbReference type="ARBA" id="ARBA00023159"/>
    </source>
</evidence>
<protein>
    <submittedName>
        <fullName evidence="12">Response regulator</fullName>
    </submittedName>
    <submittedName>
        <fullName evidence="11">Sigma-54-dependent Fis family transcriptional regulator</fullName>
    </submittedName>
</protein>
<comment type="caution">
    <text evidence="11">The sequence shown here is derived from an EMBL/GenBank/DDBJ whole genome shotgun (WGS) entry which is preliminary data.</text>
</comment>
<evidence type="ECO:0000313" key="14">
    <source>
        <dbReference type="Proteomes" id="UP000278036"/>
    </source>
</evidence>
<keyword evidence="3" id="KW-0902">Two-component regulatory system</keyword>
<dbReference type="PROSITE" id="PS50045">
    <property type="entry name" value="SIGMA54_INTERACT_4"/>
    <property type="match status" value="1"/>
</dbReference>
<dbReference type="SMART" id="SM00448">
    <property type="entry name" value="REC"/>
    <property type="match status" value="1"/>
</dbReference>
<dbReference type="GO" id="GO:0043565">
    <property type="term" value="F:sequence-specific DNA binding"/>
    <property type="evidence" value="ECO:0007669"/>
    <property type="project" value="InterPro"/>
</dbReference>
<keyword evidence="13" id="KW-1185">Reference proteome</keyword>
<dbReference type="PROSITE" id="PS50110">
    <property type="entry name" value="RESPONSE_REGULATORY"/>
    <property type="match status" value="1"/>
</dbReference>
<dbReference type="AlphaFoldDB" id="A0A3A9JDT2"/>
<gene>
    <name evidence="11" type="ORF">D6Z83_23795</name>
    <name evidence="12" type="ORF">EBE87_22585</name>
</gene>
<evidence type="ECO:0000256" key="1">
    <source>
        <dbReference type="ARBA" id="ARBA00022741"/>
    </source>
</evidence>
<evidence type="ECO:0000256" key="2">
    <source>
        <dbReference type="ARBA" id="ARBA00022840"/>
    </source>
</evidence>
<dbReference type="Pfam" id="PF00158">
    <property type="entry name" value="Sigma54_activat"/>
    <property type="match status" value="1"/>
</dbReference>
<dbReference type="InterPro" id="IPR002197">
    <property type="entry name" value="HTH_Fis"/>
</dbReference>
<dbReference type="SUPFAM" id="SSF46689">
    <property type="entry name" value="Homeodomain-like"/>
    <property type="match status" value="1"/>
</dbReference>
<dbReference type="SUPFAM" id="SSF52540">
    <property type="entry name" value="P-loop containing nucleoside triphosphate hydrolases"/>
    <property type="match status" value="1"/>
</dbReference>
<dbReference type="Proteomes" id="UP000278036">
    <property type="component" value="Unassembled WGS sequence"/>
</dbReference>
<dbReference type="InterPro" id="IPR009057">
    <property type="entry name" value="Homeodomain-like_sf"/>
</dbReference>
<reference evidence="11 14" key="1">
    <citation type="submission" date="2018-09" db="EMBL/GenBank/DDBJ databases">
        <title>Roseomonas sp. nov., isolated from feces of Tibetan antelopes in the Qinghai-Tibet plateau, China.</title>
        <authorList>
            <person name="Tian Z."/>
        </authorList>
    </citation>
    <scope>NUCLEOTIDE SEQUENCE [LARGE SCALE GENOMIC DNA]</scope>
    <source>
        <strain evidence="12 13">Z23</strain>
        <strain evidence="11 14">Z24</strain>
    </source>
</reference>
<dbReference type="InterPro" id="IPR001789">
    <property type="entry name" value="Sig_transdc_resp-reg_receiver"/>
</dbReference>
<dbReference type="FunFam" id="3.40.50.300:FF:000006">
    <property type="entry name" value="DNA-binding transcriptional regulator NtrC"/>
    <property type="match status" value="1"/>
</dbReference>
<dbReference type="InterPro" id="IPR025944">
    <property type="entry name" value="Sigma_54_int_dom_CS"/>
</dbReference>
<dbReference type="Gene3D" id="3.40.50.300">
    <property type="entry name" value="P-loop containing nucleotide triphosphate hydrolases"/>
    <property type="match status" value="1"/>
</dbReference>
<accession>A0A3A9JDT2</accession>
<dbReference type="PANTHER" id="PTHR32071:SF117">
    <property type="entry name" value="PTS-DEPENDENT DIHYDROXYACETONE KINASE OPERON REGULATORY PROTEIN-RELATED"/>
    <property type="match status" value="1"/>
</dbReference>
<evidence type="ECO:0000256" key="7">
    <source>
        <dbReference type="ARBA" id="ARBA00023163"/>
    </source>
</evidence>
<dbReference type="Gene3D" id="1.10.8.60">
    <property type="match status" value="1"/>
</dbReference>
<keyword evidence="8" id="KW-0597">Phosphoprotein</keyword>
<evidence type="ECO:0000313" key="13">
    <source>
        <dbReference type="Proteomes" id="UP000274097"/>
    </source>
</evidence>
<dbReference type="Pfam" id="PF02954">
    <property type="entry name" value="HTH_8"/>
    <property type="match status" value="1"/>
</dbReference>
<feature type="domain" description="Response regulatory" evidence="10">
    <location>
        <begin position="9"/>
        <end position="123"/>
    </location>
</feature>
<dbReference type="InterPro" id="IPR003593">
    <property type="entry name" value="AAA+_ATPase"/>
</dbReference>
<sequence>MSRVATPHSVVLIEDDTVLGESLVQRLTLEGIATFWARTAHEGEALLRRQRPTLIVCDIRLPDGNGEALLTRLMPELGGTPIIVVTAYGDVAQAVRLLRAGADDYVEKPFSAQLLIDKLAAYAGWAAPAPPAADMAGWSSPAMRTLRRHLLKLGLVDTTVLLGGESGAGKEVAARALHDNGSRAAGPFVAINCAAIPAELLESQIFGHERGAFTGAMERQTGLAEHAAGGTLFLDEVAELGPAPQAKLLRLLQERRFTRLGGREELPLQARIVAATNADLRERVAEGRFREDLFYRLAVVELTVPPLRERPEDLGALAAHFLRHFASAFGQEEPQLSAPSFDAMLAHPWPGNVRELRNRIERAMVLAEGTRLEAADLFPESQAQEAPPLSLAEARDAAEREHIRRVLARAGSRVGEAAQLLGVSRTTLWERMRRLGIKG</sequence>
<evidence type="ECO:0000256" key="3">
    <source>
        <dbReference type="ARBA" id="ARBA00023012"/>
    </source>
</evidence>
<evidence type="ECO:0000313" key="12">
    <source>
        <dbReference type="EMBL" id="RMI17432.1"/>
    </source>
</evidence>
<dbReference type="SMART" id="SM00382">
    <property type="entry name" value="AAA"/>
    <property type="match status" value="1"/>
</dbReference>
<keyword evidence="5" id="KW-0238">DNA-binding</keyword>
<proteinExistence type="predicted"/>
<dbReference type="EMBL" id="RFLX01000029">
    <property type="protein sequence ID" value="RMI17432.1"/>
    <property type="molecule type" value="Genomic_DNA"/>
</dbReference>
<keyword evidence="4" id="KW-0805">Transcription regulation</keyword>
<dbReference type="PRINTS" id="PR01590">
    <property type="entry name" value="HTHFIS"/>
</dbReference>
<dbReference type="InterPro" id="IPR002078">
    <property type="entry name" value="Sigma_54_int"/>
</dbReference>